<dbReference type="GO" id="GO:0006071">
    <property type="term" value="P:glycerol metabolic process"/>
    <property type="evidence" value="ECO:0007669"/>
    <property type="project" value="TreeGrafter"/>
</dbReference>
<evidence type="ECO:0000259" key="8">
    <source>
        <dbReference type="Pfam" id="PF00370"/>
    </source>
</evidence>
<dbReference type="InterPro" id="IPR043129">
    <property type="entry name" value="ATPase_NBD"/>
</dbReference>
<comment type="similarity">
    <text evidence="1">Belongs to the FGGY kinase family.</text>
</comment>
<dbReference type="PANTHER" id="PTHR10196">
    <property type="entry name" value="SUGAR KINASE"/>
    <property type="match status" value="1"/>
</dbReference>
<proteinExistence type="inferred from homology"/>
<dbReference type="AlphaFoldDB" id="A0A7W3IP18"/>
<dbReference type="RefSeq" id="WP_182558223.1">
    <property type="nucleotide sequence ID" value="NZ_JACGWT010000001.1"/>
</dbReference>
<evidence type="ECO:0000256" key="7">
    <source>
        <dbReference type="ARBA" id="ARBA00023308"/>
    </source>
</evidence>
<dbReference type="InterPro" id="IPR013449">
    <property type="entry name" value="Rhamnulokinase"/>
</dbReference>
<keyword evidence="5" id="KW-0067">ATP-binding</keyword>
<evidence type="ECO:0000259" key="9">
    <source>
        <dbReference type="Pfam" id="PF02782"/>
    </source>
</evidence>
<dbReference type="SUPFAM" id="SSF53067">
    <property type="entry name" value="Actin-like ATPase domain"/>
    <property type="match status" value="2"/>
</dbReference>
<dbReference type="EC" id="2.7.1.5" evidence="10"/>
<evidence type="ECO:0000313" key="10">
    <source>
        <dbReference type="EMBL" id="MBA8792592.1"/>
    </source>
</evidence>
<evidence type="ECO:0000256" key="5">
    <source>
        <dbReference type="ARBA" id="ARBA00022840"/>
    </source>
</evidence>
<dbReference type="InterPro" id="IPR018485">
    <property type="entry name" value="FGGY_C"/>
</dbReference>
<dbReference type="EMBL" id="JACGWT010000001">
    <property type="protein sequence ID" value="MBA8792592.1"/>
    <property type="molecule type" value="Genomic_DNA"/>
</dbReference>
<keyword evidence="3" id="KW-0547">Nucleotide-binding</keyword>
<evidence type="ECO:0000256" key="6">
    <source>
        <dbReference type="ARBA" id="ARBA00023157"/>
    </source>
</evidence>
<keyword evidence="7" id="KW-0684">Rhamnose metabolism</keyword>
<keyword evidence="4 10" id="KW-0418">Kinase</keyword>
<dbReference type="Pfam" id="PF02782">
    <property type="entry name" value="FGGY_C"/>
    <property type="match status" value="1"/>
</dbReference>
<evidence type="ECO:0000256" key="2">
    <source>
        <dbReference type="ARBA" id="ARBA00022679"/>
    </source>
</evidence>
<feature type="domain" description="Carbohydrate kinase FGGY C-terminal" evidence="9">
    <location>
        <begin position="274"/>
        <end position="472"/>
    </location>
</feature>
<dbReference type="InterPro" id="IPR018484">
    <property type="entry name" value="FGGY_N"/>
</dbReference>
<keyword evidence="2 10" id="KW-0808">Transferase</keyword>
<organism evidence="10 11">
    <name type="scientific">Microlunatus kandeliicorticis</name>
    <dbReference type="NCBI Taxonomy" id="1759536"/>
    <lineage>
        <taxon>Bacteria</taxon>
        <taxon>Bacillati</taxon>
        <taxon>Actinomycetota</taxon>
        <taxon>Actinomycetes</taxon>
        <taxon>Propionibacteriales</taxon>
        <taxon>Propionibacteriaceae</taxon>
        <taxon>Microlunatus</taxon>
    </lineage>
</organism>
<dbReference type="Gene3D" id="3.30.420.40">
    <property type="match status" value="2"/>
</dbReference>
<dbReference type="GO" id="GO:0005829">
    <property type="term" value="C:cytosol"/>
    <property type="evidence" value="ECO:0007669"/>
    <property type="project" value="TreeGrafter"/>
</dbReference>
<keyword evidence="6" id="KW-1015">Disulfide bond</keyword>
<sequence>MTPDAPTPTPAEGWVAAVDLGATSGRVLVGRVHDGSLEIDVVHRFPNQPVRTPDGLRWNVLELYRQVLTGLREAVRRRPGLVSIGICSWAVDYGLVRVRDDAPPLLVGSPFHYRDDRTARGVEAVHAVVEPDVLYQSAGLQFLPFNTLYQLAVDAADGQLDDRTRALLLPDLFGHWLTGALVAERTNASTTGLLDVRTGGWNTTLLDKLGLPGGLLPDLVEPGTRIGAVTGAAADELGLDPGRHPGGPALVAVGSHDTASAVVAVPMADPTTAAYISSGTWSLVGLELDAPVLTEDARAAGFTNEGGVDDRIRFLHNVMGLWLLNESVRRWERDGVEVDLPALLADAADVDPAEVPVFDAEDDSLLRAGDDMPERIAALCGSGGAGLTGDTDRARVLLVRSICASLAAAYAATLESAERLSGRRVEVIHVVGGGSQNPLLCQLTADRTGRRVLAGPVEATAIGNVLVQSRAAGTVSGGLAELRTLVADAHPPTGYEPR</sequence>
<reference evidence="10 11" key="1">
    <citation type="submission" date="2020-07" db="EMBL/GenBank/DDBJ databases">
        <title>Sequencing the genomes of 1000 actinobacteria strains.</title>
        <authorList>
            <person name="Klenk H.-P."/>
        </authorList>
    </citation>
    <scope>NUCLEOTIDE SEQUENCE [LARGE SCALE GENOMIC DNA]</scope>
    <source>
        <strain evidence="10 11">DSM 100723</strain>
    </source>
</reference>
<comment type="caution">
    <text evidence="10">The sequence shown here is derived from an EMBL/GenBank/DDBJ whole genome shotgun (WGS) entry which is preliminary data.</text>
</comment>
<gene>
    <name evidence="10" type="ORF">FHX74_000186</name>
</gene>
<feature type="domain" description="Carbohydrate kinase FGGY N-terminal" evidence="8">
    <location>
        <begin position="16"/>
        <end position="263"/>
    </location>
</feature>
<dbReference type="CDD" id="cd07771">
    <property type="entry name" value="ASKHA_NBD_FGGY_RhaB-like"/>
    <property type="match status" value="1"/>
</dbReference>
<evidence type="ECO:0000256" key="1">
    <source>
        <dbReference type="ARBA" id="ARBA00009156"/>
    </source>
</evidence>
<dbReference type="Proteomes" id="UP000523079">
    <property type="component" value="Unassembled WGS sequence"/>
</dbReference>
<dbReference type="PANTHER" id="PTHR10196:SF93">
    <property type="entry name" value="L-RHAMNULOKINASE"/>
    <property type="match status" value="1"/>
</dbReference>
<dbReference type="GO" id="GO:0005524">
    <property type="term" value="F:ATP binding"/>
    <property type="evidence" value="ECO:0007669"/>
    <property type="project" value="UniProtKB-KW"/>
</dbReference>
<protein>
    <submittedName>
        <fullName evidence="10">Rhamnulokinase</fullName>
        <ecNumber evidence="10">2.7.1.5</ecNumber>
    </submittedName>
</protein>
<evidence type="ECO:0000256" key="4">
    <source>
        <dbReference type="ARBA" id="ARBA00022777"/>
    </source>
</evidence>
<dbReference type="GO" id="GO:0004370">
    <property type="term" value="F:glycerol kinase activity"/>
    <property type="evidence" value="ECO:0007669"/>
    <property type="project" value="TreeGrafter"/>
</dbReference>
<keyword evidence="11" id="KW-1185">Reference proteome</keyword>
<dbReference type="Pfam" id="PF00370">
    <property type="entry name" value="FGGY_N"/>
    <property type="match status" value="1"/>
</dbReference>
<name>A0A7W3IP18_9ACTN</name>
<accession>A0A7W3IP18</accession>
<dbReference type="GO" id="GO:0019301">
    <property type="term" value="P:rhamnose catabolic process"/>
    <property type="evidence" value="ECO:0007669"/>
    <property type="project" value="InterPro"/>
</dbReference>
<dbReference type="GO" id="GO:0008993">
    <property type="term" value="F:rhamnulokinase activity"/>
    <property type="evidence" value="ECO:0007669"/>
    <property type="project" value="UniProtKB-EC"/>
</dbReference>
<evidence type="ECO:0000313" key="11">
    <source>
        <dbReference type="Proteomes" id="UP000523079"/>
    </source>
</evidence>
<evidence type="ECO:0000256" key="3">
    <source>
        <dbReference type="ARBA" id="ARBA00022741"/>
    </source>
</evidence>